<comment type="caution">
    <text evidence="1">The sequence shown here is derived from an EMBL/GenBank/DDBJ whole genome shotgun (WGS) entry which is preliminary data.</text>
</comment>
<gene>
    <name evidence="1" type="ORF">AVEN_95549_1</name>
</gene>
<proteinExistence type="predicted"/>
<sequence length="103" mass="12056">MYISLCDRISADTFRNCFDHEGFCEKLEEKLPIVIETPEGIPKEEYELWMSIDKNILYQATTLTNLEIFQTICEQDKSINVDDSDGQEWGKKICNERRNEANT</sequence>
<reference evidence="1 2" key="1">
    <citation type="journal article" date="2019" name="Sci. Rep.">
        <title>Orb-weaving spider Araneus ventricosus genome elucidates the spidroin gene catalogue.</title>
        <authorList>
            <person name="Kono N."/>
            <person name="Nakamura H."/>
            <person name="Ohtoshi R."/>
            <person name="Moran D.A.P."/>
            <person name="Shinohara A."/>
            <person name="Yoshida Y."/>
            <person name="Fujiwara M."/>
            <person name="Mori M."/>
            <person name="Tomita M."/>
            <person name="Arakawa K."/>
        </authorList>
    </citation>
    <scope>NUCLEOTIDE SEQUENCE [LARGE SCALE GENOMIC DNA]</scope>
</reference>
<keyword evidence="2" id="KW-1185">Reference proteome</keyword>
<evidence type="ECO:0000313" key="2">
    <source>
        <dbReference type="Proteomes" id="UP000499080"/>
    </source>
</evidence>
<organism evidence="1 2">
    <name type="scientific">Araneus ventricosus</name>
    <name type="common">Orbweaver spider</name>
    <name type="synonym">Epeira ventricosa</name>
    <dbReference type="NCBI Taxonomy" id="182803"/>
    <lineage>
        <taxon>Eukaryota</taxon>
        <taxon>Metazoa</taxon>
        <taxon>Ecdysozoa</taxon>
        <taxon>Arthropoda</taxon>
        <taxon>Chelicerata</taxon>
        <taxon>Arachnida</taxon>
        <taxon>Araneae</taxon>
        <taxon>Araneomorphae</taxon>
        <taxon>Entelegynae</taxon>
        <taxon>Araneoidea</taxon>
        <taxon>Araneidae</taxon>
        <taxon>Araneus</taxon>
    </lineage>
</organism>
<dbReference type="AlphaFoldDB" id="A0A4Y2HBA3"/>
<dbReference type="Proteomes" id="UP000499080">
    <property type="component" value="Unassembled WGS sequence"/>
</dbReference>
<dbReference type="EMBL" id="BGPR01001824">
    <property type="protein sequence ID" value="GBM62570.1"/>
    <property type="molecule type" value="Genomic_DNA"/>
</dbReference>
<evidence type="ECO:0000313" key="1">
    <source>
        <dbReference type="EMBL" id="GBM62570.1"/>
    </source>
</evidence>
<name>A0A4Y2HBA3_ARAVE</name>
<dbReference type="OrthoDB" id="6617542at2759"/>
<protein>
    <submittedName>
        <fullName evidence="1">Uncharacterized protein</fullName>
    </submittedName>
</protein>
<accession>A0A4Y2HBA3</accession>